<accession>A0A3S4N2E5</accession>
<dbReference type="CDD" id="cd00093">
    <property type="entry name" value="HTH_XRE"/>
    <property type="match status" value="1"/>
</dbReference>
<gene>
    <name evidence="3" type="ORF">NCTC10783_06017</name>
</gene>
<dbReference type="SUPFAM" id="SSF47413">
    <property type="entry name" value="lambda repressor-like DNA-binding domains"/>
    <property type="match status" value="1"/>
</dbReference>
<evidence type="ECO:0000256" key="1">
    <source>
        <dbReference type="SAM" id="MobiDB-lite"/>
    </source>
</evidence>
<dbReference type="AlphaFoldDB" id="A0A3S4N2E5"/>
<dbReference type="GO" id="GO:0003677">
    <property type="term" value="F:DNA binding"/>
    <property type="evidence" value="ECO:0007669"/>
    <property type="project" value="InterPro"/>
</dbReference>
<name>A0A3S4N2E5_PSEFL</name>
<dbReference type="InterPro" id="IPR010982">
    <property type="entry name" value="Lambda_DNA-bd_dom_sf"/>
</dbReference>
<dbReference type="PROSITE" id="PS50943">
    <property type="entry name" value="HTH_CROC1"/>
    <property type="match status" value="1"/>
</dbReference>
<sequence>MGVAVKEMTLEERKAFIQAVADEVAQGKLTLGGAVKRLRENVLGLNQEKFAMACKISKRALSQLEVDGGNPTLSTLEAVFKKFGLKISLTHLSPIDLNASIAQKSKSGFGTPTVAPARPPFNAPSKPFF</sequence>
<feature type="region of interest" description="Disordered" evidence="1">
    <location>
        <begin position="108"/>
        <end position="129"/>
    </location>
</feature>
<dbReference type="Pfam" id="PF01381">
    <property type="entry name" value="HTH_3"/>
    <property type="match status" value="1"/>
</dbReference>
<reference evidence="3 4" key="1">
    <citation type="submission" date="2018-12" db="EMBL/GenBank/DDBJ databases">
        <authorList>
            <consortium name="Pathogen Informatics"/>
        </authorList>
    </citation>
    <scope>NUCLEOTIDE SEQUENCE [LARGE SCALE GENOMIC DNA]</scope>
    <source>
        <strain evidence="3 4">NCTC10783</strain>
    </source>
</reference>
<organism evidence="3 4">
    <name type="scientific">Pseudomonas fluorescens</name>
    <dbReference type="NCBI Taxonomy" id="294"/>
    <lineage>
        <taxon>Bacteria</taxon>
        <taxon>Pseudomonadati</taxon>
        <taxon>Pseudomonadota</taxon>
        <taxon>Gammaproteobacteria</taxon>
        <taxon>Pseudomonadales</taxon>
        <taxon>Pseudomonadaceae</taxon>
        <taxon>Pseudomonas</taxon>
    </lineage>
</organism>
<evidence type="ECO:0000259" key="2">
    <source>
        <dbReference type="PROSITE" id="PS50943"/>
    </source>
</evidence>
<feature type="domain" description="HTH cro/C1-type" evidence="2">
    <location>
        <begin position="35"/>
        <end position="92"/>
    </location>
</feature>
<dbReference type="SMART" id="SM00530">
    <property type="entry name" value="HTH_XRE"/>
    <property type="match status" value="1"/>
</dbReference>
<dbReference type="InterPro" id="IPR001387">
    <property type="entry name" value="Cro/C1-type_HTH"/>
</dbReference>
<protein>
    <submittedName>
        <fullName evidence="3">Transcriptional regulator</fullName>
    </submittedName>
</protein>
<evidence type="ECO:0000313" key="3">
    <source>
        <dbReference type="EMBL" id="VEE50053.1"/>
    </source>
</evidence>
<proteinExistence type="predicted"/>
<dbReference type="Gene3D" id="1.10.260.40">
    <property type="entry name" value="lambda repressor-like DNA-binding domains"/>
    <property type="match status" value="1"/>
</dbReference>
<dbReference type="Proteomes" id="UP000278078">
    <property type="component" value="Chromosome"/>
</dbReference>
<evidence type="ECO:0000313" key="4">
    <source>
        <dbReference type="Proteomes" id="UP000278078"/>
    </source>
</evidence>
<dbReference type="EMBL" id="LR134300">
    <property type="protein sequence ID" value="VEE50053.1"/>
    <property type="molecule type" value="Genomic_DNA"/>
</dbReference>